<accession>A0A4Q2TPF9</accession>
<sequence>MKVLSIVLAGAVLALSGAAAQAEVRFGIMNESYQPFFAKDAAGKWQGWEIDMMDAVCAEMHESCSIVEMSWDGLIPALQAKKFDVIWSSMSITDERSKTIDFTDKYYNTPSKLIGPKEGKTGAGPDDVAGTTIGIQVSTVQSEYYKKYFADKASEKTYQTLDEALQDLAAGRVDYVFADSMPLAEFLKSDFGKDCCEDRGDVANDPAILGYGVAGGVRKGEDELREKLNKAIAAVRASGKYAEISKKYFDFDPYGN</sequence>
<keyword evidence="6" id="KW-1185">Reference proteome</keyword>
<name>A0A4Q2TPF9_9HYPH</name>
<gene>
    <name evidence="5" type="ORF">EUU22_04215</name>
</gene>
<dbReference type="RefSeq" id="WP_129330831.1">
    <property type="nucleotide sequence ID" value="NZ_SDVB01000128.1"/>
</dbReference>
<evidence type="ECO:0000256" key="1">
    <source>
        <dbReference type="ARBA" id="ARBA00004418"/>
    </source>
</evidence>
<evidence type="ECO:0000313" key="6">
    <source>
        <dbReference type="Proteomes" id="UP000291088"/>
    </source>
</evidence>
<comment type="subcellular location">
    <subcellularLocation>
        <location evidence="1">Periplasm</location>
    </subcellularLocation>
</comment>
<evidence type="ECO:0000259" key="4">
    <source>
        <dbReference type="SMART" id="SM00062"/>
    </source>
</evidence>
<dbReference type="Proteomes" id="UP000291088">
    <property type="component" value="Unassembled WGS sequence"/>
</dbReference>
<feature type="signal peptide" evidence="3">
    <location>
        <begin position="1"/>
        <end position="22"/>
    </location>
</feature>
<dbReference type="InterPro" id="IPR001638">
    <property type="entry name" value="Solute-binding_3/MltF_N"/>
</dbReference>
<keyword evidence="2 3" id="KW-0732">Signal</keyword>
<dbReference type="OrthoDB" id="9807134at2"/>
<dbReference type="PANTHER" id="PTHR35936:SF19">
    <property type="entry name" value="AMINO-ACID-BINDING PROTEIN YXEM-RELATED"/>
    <property type="match status" value="1"/>
</dbReference>
<reference evidence="5 6" key="1">
    <citation type="submission" date="2019-01" db="EMBL/GenBank/DDBJ databases">
        <authorList>
            <person name="Deng T."/>
        </authorList>
    </citation>
    <scope>NUCLEOTIDE SEQUENCE [LARGE SCALE GENOMIC DNA]</scope>
    <source>
        <strain evidence="5 6">F8825</strain>
    </source>
</reference>
<feature type="chain" id="PRO_5020845016" evidence="3">
    <location>
        <begin position="23"/>
        <end position="256"/>
    </location>
</feature>
<protein>
    <submittedName>
        <fullName evidence="5">Transporter substrate-binding domain-containing protein</fullName>
    </submittedName>
</protein>
<organism evidence="5 6">
    <name type="scientific">Ciceribacter ferrooxidans</name>
    <dbReference type="NCBI Taxonomy" id="2509717"/>
    <lineage>
        <taxon>Bacteria</taxon>
        <taxon>Pseudomonadati</taxon>
        <taxon>Pseudomonadota</taxon>
        <taxon>Alphaproteobacteria</taxon>
        <taxon>Hyphomicrobiales</taxon>
        <taxon>Rhizobiaceae</taxon>
        <taxon>Ciceribacter</taxon>
    </lineage>
</organism>
<feature type="domain" description="Solute-binding protein family 3/N-terminal" evidence="4">
    <location>
        <begin position="23"/>
        <end position="252"/>
    </location>
</feature>
<dbReference type="Pfam" id="PF00497">
    <property type="entry name" value="SBP_bac_3"/>
    <property type="match status" value="1"/>
</dbReference>
<dbReference type="AlphaFoldDB" id="A0A4Q2TPF9"/>
<dbReference type="PANTHER" id="PTHR35936">
    <property type="entry name" value="MEMBRANE-BOUND LYTIC MUREIN TRANSGLYCOSYLASE F"/>
    <property type="match status" value="1"/>
</dbReference>
<dbReference type="EMBL" id="SDVB01000128">
    <property type="protein sequence ID" value="RYC20197.1"/>
    <property type="molecule type" value="Genomic_DNA"/>
</dbReference>
<proteinExistence type="predicted"/>
<evidence type="ECO:0000256" key="3">
    <source>
        <dbReference type="SAM" id="SignalP"/>
    </source>
</evidence>
<dbReference type="SMART" id="SM00062">
    <property type="entry name" value="PBPb"/>
    <property type="match status" value="1"/>
</dbReference>
<evidence type="ECO:0000313" key="5">
    <source>
        <dbReference type="EMBL" id="RYC20197.1"/>
    </source>
</evidence>
<dbReference type="Gene3D" id="3.40.190.10">
    <property type="entry name" value="Periplasmic binding protein-like II"/>
    <property type="match status" value="2"/>
</dbReference>
<dbReference type="SUPFAM" id="SSF53850">
    <property type="entry name" value="Periplasmic binding protein-like II"/>
    <property type="match status" value="1"/>
</dbReference>
<dbReference type="GO" id="GO:0042597">
    <property type="term" value="C:periplasmic space"/>
    <property type="evidence" value="ECO:0007669"/>
    <property type="project" value="UniProtKB-SubCell"/>
</dbReference>
<evidence type="ECO:0000256" key="2">
    <source>
        <dbReference type="ARBA" id="ARBA00022729"/>
    </source>
</evidence>
<comment type="caution">
    <text evidence="5">The sequence shown here is derived from an EMBL/GenBank/DDBJ whole genome shotgun (WGS) entry which is preliminary data.</text>
</comment>